<dbReference type="EMBL" id="JAAZCD010000183">
    <property type="protein sequence ID" value="NLD32201.1"/>
    <property type="molecule type" value="Genomic_DNA"/>
</dbReference>
<sequence>DGDYLCDESRILRDWAIFPGIVQKGTRKGEAMKLQQVQTNSLCVLTTRETGMKEADRFIFAVFLVTKQADNRKDLDGRITTSSEFRIKLSPSEAKNLLYWTFHENTKDPNKAVWGQGLHRYFENEEAAQILYAIRELKKGSEEEELSAKFFQYFCEINNLDSSVLAEPHGALTK</sequence>
<accession>A0A847D4E4</accession>
<reference evidence="1 2" key="1">
    <citation type="journal article" date="2020" name="Biotechnol. Biofuels">
        <title>New insights from the biogas microbiome by comprehensive genome-resolved metagenomics of nearly 1600 species originating from multiple anaerobic digesters.</title>
        <authorList>
            <person name="Campanaro S."/>
            <person name="Treu L."/>
            <person name="Rodriguez-R L.M."/>
            <person name="Kovalovszki A."/>
            <person name="Ziels R.M."/>
            <person name="Maus I."/>
            <person name="Zhu X."/>
            <person name="Kougias P.G."/>
            <person name="Basile A."/>
            <person name="Luo G."/>
            <person name="Schluter A."/>
            <person name="Konstantinidis K.T."/>
            <person name="Angelidaki I."/>
        </authorList>
    </citation>
    <scope>NUCLEOTIDE SEQUENCE [LARGE SCALE GENOMIC DNA]</scope>
    <source>
        <strain evidence="1">AS07pgkLD_105</strain>
    </source>
</reference>
<proteinExistence type="predicted"/>
<comment type="caution">
    <text evidence="1">The sequence shown here is derived from an EMBL/GenBank/DDBJ whole genome shotgun (WGS) entry which is preliminary data.</text>
</comment>
<gene>
    <name evidence="1" type="ORF">GX662_08085</name>
</gene>
<protein>
    <submittedName>
        <fullName evidence="1">Uncharacterized protein</fullName>
    </submittedName>
</protein>
<dbReference type="RefSeq" id="WP_276646521.1">
    <property type="nucleotide sequence ID" value="NZ_JAAZCD010000183.1"/>
</dbReference>
<evidence type="ECO:0000313" key="2">
    <source>
        <dbReference type="Proteomes" id="UP000589373"/>
    </source>
</evidence>
<evidence type="ECO:0000313" key="1">
    <source>
        <dbReference type="EMBL" id="NLD32201.1"/>
    </source>
</evidence>
<organism evidence="1 2">
    <name type="scientific">Trichococcus flocculiformis</name>
    <dbReference type="NCBI Taxonomy" id="82803"/>
    <lineage>
        <taxon>Bacteria</taxon>
        <taxon>Bacillati</taxon>
        <taxon>Bacillota</taxon>
        <taxon>Bacilli</taxon>
        <taxon>Lactobacillales</taxon>
        <taxon>Carnobacteriaceae</taxon>
        <taxon>Trichococcus</taxon>
    </lineage>
</organism>
<feature type="non-terminal residue" evidence="1">
    <location>
        <position position="1"/>
    </location>
</feature>
<name>A0A847D4E4_9LACT</name>
<dbReference type="AlphaFoldDB" id="A0A847D4E4"/>
<dbReference type="Proteomes" id="UP000589373">
    <property type="component" value="Unassembled WGS sequence"/>
</dbReference>